<keyword evidence="3" id="KW-1185">Reference proteome</keyword>
<protein>
    <submittedName>
        <fullName evidence="2">GNAT family N-acetyltransferase</fullName>
        <ecNumber evidence="2">2.3.-.-</ecNumber>
    </submittedName>
</protein>
<dbReference type="InterPro" id="IPR051908">
    <property type="entry name" value="Ribosomal_N-acetyltransferase"/>
</dbReference>
<reference evidence="2 3" key="1">
    <citation type="journal article" date="2019" name="Int. J. Syst. Evol. Microbiol.">
        <title>The Global Catalogue of Microorganisms (GCM) 10K type strain sequencing project: providing services to taxonomists for standard genome sequencing and annotation.</title>
        <authorList>
            <consortium name="The Broad Institute Genomics Platform"/>
            <consortium name="The Broad Institute Genome Sequencing Center for Infectious Disease"/>
            <person name="Wu L."/>
            <person name="Ma J."/>
        </authorList>
    </citation>
    <scope>NUCLEOTIDE SEQUENCE [LARGE SCALE GENOMIC DNA]</scope>
    <source>
        <strain evidence="2 3">CGMCC 1.12237</strain>
    </source>
</reference>
<gene>
    <name evidence="2" type="ORF">ACFPJ5_08180</name>
</gene>
<dbReference type="PROSITE" id="PS00387">
    <property type="entry name" value="PPASE"/>
    <property type="match status" value="1"/>
</dbReference>
<dbReference type="PANTHER" id="PTHR43441">
    <property type="entry name" value="RIBOSOMAL-PROTEIN-SERINE ACETYLTRANSFERASE"/>
    <property type="match status" value="1"/>
</dbReference>
<organism evidence="2 3">
    <name type="scientific">Salinirubrum litoreum</name>
    <dbReference type="NCBI Taxonomy" id="1126234"/>
    <lineage>
        <taxon>Archaea</taxon>
        <taxon>Methanobacteriati</taxon>
        <taxon>Methanobacteriota</taxon>
        <taxon>Stenosarchaea group</taxon>
        <taxon>Halobacteria</taxon>
        <taxon>Halobacteriales</taxon>
        <taxon>Haloferacaceae</taxon>
        <taxon>Salinirubrum</taxon>
    </lineage>
</organism>
<dbReference type="GO" id="GO:0016746">
    <property type="term" value="F:acyltransferase activity"/>
    <property type="evidence" value="ECO:0007669"/>
    <property type="project" value="UniProtKB-KW"/>
</dbReference>
<dbReference type="InterPro" id="IPR016181">
    <property type="entry name" value="Acyl_CoA_acyltransferase"/>
</dbReference>
<dbReference type="AlphaFoldDB" id="A0ABD5RAC8"/>
<feature type="domain" description="N-acetyltransferase" evidence="1">
    <location>
        <begin position="37"/>
        <end position="191"/>
    </location>
</feature>
<dbReference type="RefSeq" id="WP_227227750.1">
    <property type="nucleotide sequence ID" value="NZ_JAJCVJ010000001.1"/>
</dbReference>
<dbReference type="Pfam" id="PF13302">
    <property type="entry name" value="Acetyltransf_3"/>
    <property type="match status" value="1"/>
</dbReference>
<dbReference type="Proteomes" id="UP001596201">
    <property type="component" value="Unassembled WGS sequence"/>
</dbReference>
<dbReference type="PROSITE" id="PS51186">
    <property type="entry name" value="GNAT"/>
    <property type="match status" value="1"/>
</dbReference>
<name>A0ABD5RAC8_9EURY</name>
<keyword evidence="2" id="KW-0012">Acyltransferase</keyword>
<dbReference type="Gene3D" id="3.40.630.30">
    <property type="match status" value="1"/>
</dbReference>
<dbReference type="PANTHER" id="PTHR43441:SF3">
    <property type="entry name" value="ACETYLTRANSFERASE"/>
    <property type="match status" value="1"/>
</dbReference>
<comment type="caution">
    <text evidence="2">The sequence shown here is derived from an EMBL/GenBank/DDBJ whole genome shotgun (WGS) entry which is preliminary data.</text>
</comment>
<accession>A0ABD5RAC8</accession>
<dbReference type="InterPro" id="IPR000182">
    <property type="entry name" value="GNAT_dom"/>
</dbReference>
<evidence type="ECO:0000313" key="2">
    <source>
        <dbReference type="EMBL" id="MFC5366917.1"/>
    </source>
</evidence>
<dbReference type="SUPFAM" id="SSF55729">
    <property type="entry name" value="Acyl-CoA N-acyltransferases (Nat)"/>
    <property type="match status" value="1"/>
</dbReference>
<evidence type="ECO:0000313" key="3">
    <source>
        <dbReference type="Proteomes" id="UP001596201"/>
    </source>
</evidence>
<sequence>MSLFPAEMHSDRLRYERLHPDDNDPLDLYAHVNTDAPAIDEITEYVTWDAYETPKQARDWIATCGEQFDAGEAATYVVRPRSGERAGEFAGLTGIHPDWDRRLATIGVWFRKPFWGRGYSGERAGRLLALAFDRLDLNVVAVTHDPDNERSARAISKYVDRFGGRREGHVRNAEVIGGEPRDAIRYSISADEWADNREA</sequence>
<dbReference type="EMBL" id="JBHSKX010000001">
    <property type="protein sequence ID" value="MFC5366917.1"/>
    <property type="molecule type" value="Genomic_DNA"/>
</dbReference>
<keyword evidence="2" id="KW-0808">Transferase</keyword>
<proteinExistence type="predicted"/>
<evidence type="ECO:0000259" key="1">
    <source>
        <dbReference type="PROSITE" id="PS51186"/>
    </source>
</evidence>
<dbReference type="EC" id="2.3.-.-" evidence="2"/>